<reference evidence="1 2" key="1">
    <citation type="journal article" date="2014" name="Nat. Commun.">
        <title>Molecular traces of alternative social organization in a termite genome.</title>
        <authorList>
            <person name="Terrapon N."/>
            <person name="Li C."/>
            <person name="Robertson H.M."/>
            <person name="Ji L."/>
            <person name="Meng X."/>
            <person name="Booth W."/>
            <person name="Chen Z."/>
            <person name="Childers C.P."/>
            <person name="Glastad K.M."/>
            <person name="Gokhale K."/>
            <person name="Gowin J."/>
            <person name="Gronenberg W."/>
            <person name="Hermansen R.A."/>
            <person name="Hu H."/>
            <person name="Hunt B.G."/>
            <person name="Huylmans A.K."/>
            <person name="Khalil S.M."/>
            <person name="Mitchell R.D."/>
            <person name="Munoz-Torres M.C."/>
            <person name="Mustard J.A."/>
            <person name="Pan H."/>
            <person name="Reese J.T."/>
            <person name="Scharf M.E."/>
            <person name="Sun F."/>
            <person name="Vogel H."/>
            <person name="Xiao J."/>
            <person name="Yang W."/>
            <person name="Yang Z."/>
            <person name="Yang Z."/>
            <person name="Zhou J."/>
            <person name="Zhu J."/>
            <person name="Brent C.S."/>
            <person name="Elsik C.G."/>
            <person name="Goodisman M.A."/>
            <person name="Liberles D.A."/>
            <person name="Roe R.M."/>
            <person name="Vargo E.L."/>
            <person name="Vilcinskas A."/>
            <person name="Wang J."/>
            <person name="Bornberg-Bauer E."/>
            <person name="Korb J."/>
            <person name="Zhang G."/>
            <person name="Liebig J."/>
        </authorList>
    </citation>
    <scope>NUCLEOTIDE SEQUENCE [LARGE SCALE GENOMIC DNA]</scope>
    <source>
        <tissue evidence="1">Whole organism</tissue>
    </source>
</reference>
<organism evidence="1 2">
    <name type="scientific">Zootermopsis nevadensis</name>
    <name type="common">Dampwood termite</name>
    <dbReference type="NCBI Taxonomy" id="136037"/>
    <lineage>
        <taxon>Eukaryota</taxon>
        <taxon>Metazoa</taxon>
        <taxon>Ecdysozoa</taxon>
        <taxon>Arthropoda</taxon>
        <taxon>Hexapoda</taxon>
        <taxon>Insecta</taxon>
        <taxon>Pterygota</taxon>
        <taxon>Neoptera</taxon>
        <taxon>Polyneoptera</taxon>
        <taxon>Dictyoptera</taxon>
        <taxon>Blattodea</taxon>
        <taxon>Blattoidea</taxon>
        <taxon>Termitoidae</taxon>
        <taxon>Termopsidae</taxon>
        <taxon>Zootermopsis</taxon>
    </lineage>
</organism>
<evidence type="ECO:0000313" key="1">
    <source>
        <dbReference type="EMBL" id="KDR18993.1"/>
    </source>
</evidence>
<name>A0A067R6G7_ZOONE</name>
<evidence type="ECO:0000313" key="2">
    <source>
        <dbReference type="Proteomes" id="UP000027135"/>
    </source>
</evidence>
<dbReference type="EMBL" id="KK852665">
    <property type="protein sequence ID" value="KDR18993.1"/>
    <property type="molecule type" value="Genomic_DNA"/>
</dbReference>
<protein>
    <submittedName>
        <fullName evidence="1">Uncharacterized protein</fullName>
    </submittedName>
</protein>
<accession>A0A067R6G7</accession>
<gene>
    <name evidence="1" type="ORF">L798_05873</name>
</gene>
<dbReference type="Proteomes" id="UP000027135">
    <property type="component" value="Unassembled WGS sequence"/>
</dbReference>
<proteinExistence type="predicted"/>
<dbReference type="AlphaFoldDB" id="A0A067R6G7"/>
<keyword evidence="2" id="KW-1185">Reference proteome</keyword>
<sequence>MKDGDPQFPAYMPPQKTTIMQIRLSVSGANLTIIIFQKGSIFKKRSLKVLALETITKCPHVRTIVEADDQRLDPEGGRGKRLAQGKDSEICVTETFKIRKTLTAYICNLKMWAYFYNPVQ</sequence>
<dbReference type="InParanoid" id="A0A067R6G7"/>